<proteinExistence type="predicted"/>
<accession>A0A834SSQ0</accession>
<dbReference type="AlphaFoldDB" id="A0A834SSQ0"/>
<gene>
    <name evidence="1" type="ORF">G2W53_034988</name>
</gene>
<dbReference type="Proteomes" id="UP000634136">
    <property type="component" value="Unassembled WGS sequence"/>
</dbReference>
<dbReference type="EMBL" id="JAAIUW010000011">
    <property type="protein sequence ID" value="KAF7808245.1"/>
    <property type="molecule type" value="Genomic_DNA"/>
</dbReference>
<protein>
    <submittedName>
        <fullName evidence="1">Uncharacterized protein</fullName>
    </submittedName>
</protein>
<comment type="caution">
    <text evidence="1">The sequence shown here is derived from an EMBL/GenBank/DDBJ whole genome shotgun (WGS) entry which is preliminary data.</text>
</comment>
<name>A0A834SSQ0_9FABA</name>
<organism evidence="1 2">
    <name type="scientific">Senna tora</name>
    <dbReference type="NCBI Taxonomy" id="362788"/>
    <lineage>
        <taxon>Eukaryota</taxon>
        <taxon>Viridiplantae</taxon>
        <taxon>Streptophyta</taxon>
        <taxon>Embryophyta</taxon>
        <taxon>Tracheophyta</taxon>
        <taxon>Spermatophyta</taxon>
        <taxon>Magnoliopsida</taxon>
        <taxon>eudicotyledons</taxon>
        <taxon>Gunneridae</taxon>
        <taxon>Pentapetalae</taxon>
        <taxon>rosids</taxon>
        <taxon>fabids</taxon>
        <taxon>Fabales</taxon>
        <taxon>Fabaceae</taxon>
        <taxon>Caesalpinioideae</taxon>
        <taxon>Cassia clade</taxon>
        <taxon>Senna</taxon>
    </lineage>
</organism>
<keyword evidence="2" id="KW-1185">Reference proteome</keyword>
<evidence type="ECO:0000313" key="1">
    <source>
        <dbReference type="EMBL" id="KAF7808245.1"/>
    </source>
</evidence>
<reference evidence="1" key="1">
    <citation type="submission" date="2020-09" db="EMBL/GenBank/DDBJ databases">
        <title>Genome-Enabled Discovery of Anthraquinone Biosynthesis in Senna tora.</title>
        <authorList>
            <person name="Kang S.-H."/>
            <person name="Pandey R.P."/>
            <person name="Lee C.-M."/>
            <person name="Sim J.-S."/>
            <person name="Jeong J.-T."/>
            <person name="Choi B.-S."/>
            <person name="Jung M."/>
            <person name="Ginzburg D."/>
            <person name="Zhao K."/>
            <person name="Won S.Y."/>
            <person name="Oh T.-J."/>
            <person name="Yu Y."/>
            <person name="Kim N.-H."/>
            <person name="Lee O.R."/>
            <person name="Lee T.-H."/>
            <person name="Bashyal P."/>
            <person name="Kim T.-S."/>
            <person name="Lee W.-H."/>
            <person name="Kawkins C."/>
            <person name="Kim C.-K."/>
            <person name="Kim J.S."/>
            <person name="Ahn B.O."/>
            <person name="Rhee S.Y."/>
            <person name="Sohng J.K."/>
        </authorList>
    </citation>
    <scope>NUCLEOTIDE SEQUENCE</scope>
    <source>
        <tissue evidence="1">Leaf</tissue>
    </source>
</reference>
<sequence>MSQASLEGSTHEVRAVSLDGGLGHTGVVTSRMWMFQVVEDHGEREMITMVLRLCSAYSRILCEPFIYNERDGPWTPITY</sequence>
<evidence type="ECO:0000313" key="2">
    <source>
        <dbReference type="Proteomes" id="UP000634136"/>
    </source>
</evidence>